<dbReference type="AlphaFoldDB" id="A0A4P7NU93"/>
<dbReference type="EMBL" id="CP034210">
    <property type="protein sequence ID" value="QBZ65476.1"/>
    <property type="molecule type" value="Genomic_DNA"/>
</dbReference>
<dbReference type="InterPro" id="IPR052895">
    <property type="entry name" value="HetReg/Transcr_Mod"/>
</dbReference>
<gene>
    <name evidence="1" type="ORF">PoMZ_12437</name>
</gene>
<sequence length="214" mass="24749">MGSFEEHYHTPLKSENYIRIFILSPSFKKAPIQCSLRELSLSKPEIKYEALSKNVQMGSVGKMCGKPYVLAFGIIYRLGIKGLKTNATPSLIWIFPKIPDQKTAAKLLKFFQRLWFFRIWTVQETATYGTAYWERISGSLNIWLTHTHSQNVMEIRIAASNLCSFKPVEISTLTAVLRYFPNLQYQVDHNKIFGFCTILKERLNLSDPNYTRPI</sequence>
<dbReference type="Proteomes" id="UP000294847">
    <property type="component" value="Chromosome 7"/>
</dbReference>
<evidence type="ECO:0000313" key="2">
    <source>
        <dbReference type="Proteomes" id="UP000294847"/>
    </source>
</evidence>
<protein>
    <submittedName>
        <fullName evidence="1">Uncharacterized protein</fullName>
    </submittedName>
</protein>
<accession>A0A4P7NU93</accession>
<dbReference type="PANTHER" id="PTHR24148:SF64">
    <property type="entry name" value="HETEROKARYON INCOMPATIBILITY DOMAIN-CONTAINING PROTEIN"/>
    <property type="match status" value="1"/>
</dbReference>
<organism evidence="1 2">
    <name type="scientific">Pyricularia oryzae</name>
    <name type="common">Rice blast fungus</name>
    <name type="synonym">Magnaporthe oryzae</name>
    <dbReference type="NCBI Taxonomy" id="318829"/>
    <lineage>
        <taxon>Eukaryota</taxon>
        <taxon>Fungi</taxon>
        <taxon>Dikarya</taxon>
        <taxon>Ascomycota</taxon>
        <taxon>Pezizomycotina</taxon>
        <taxon>Sordariomycetes</taxon>
        <taxon>Sordariomycetidae</taxon>
        <taxon>Magnaporthales</taxon>
        <taxon>Pyriculariaceae</taxon>
        <taxon>Pyricularia</taxon>
    </lineage>
</organism>
<evidence type="ECO:0000313" key="1">
    <source>
        <dbReference type="EMBL" id="QBZ65476.1"/>
    </source>
</evidence>
<reference evidence="1 2" key="1">
    <citation type="journal article" date="2019" name="Mol. Biol. Evol.">
        <title>Blast fungal genomes show frequent chromosomal changes, gene gains and losses, and effector gene turnover.</title>
        <authorList>
            <person name="Gomez Luciano L.B."/>
            <person name="Jason Tsai I."/>
            <person name="Chuma I."/>
            <person name="Tosa Y."/>
            <person name="Chen Y.H."/>
            <person name="Li J.Y."/>
            <person name="Li M.Y."/>
            <person name="Jade Lu M.Y."/>
            <person name="Nakayashiki H."/>
            <person name="Li W.H."/>
        </authorList>
    </citation>
    <scope>NUCLEOTIDE SEQUENCE [LARGE SCALE GENOMIC DNA]</scope>
    <source>
        <strain evidence="1">MZ5-1-6</strain>
    </source>
</reference>
<name>A0A4P7NU93_PYROR</name>
<proteinExistence type="predicted"/>
<dbReference type="PANTHER" id="PTHR24148">
    <property type="entry name" value="ANKYRIN REPEAT DOMAIN-CONTAINING PROTEIN 39 HOMOLOG-RELATED"/>
    <property type="match status" value="1"/>
</dbReference>